<evidence type="ECO:0000313" key="9">
    <source>
        <dbReference type="EMBL" id="RVX75551.1"/>
    </source>
</evidence>
<dbReference type="GO" id="GO:0006488">
    <property type="term" value="P:dolichol-linked oligosaccharide biosynthetic process"/>
    <property type="evidence" value="ECO:0007669"/>
    <property type="project" value="TreeGrafter"/>
</dbReference>
<dbReference type="PANTHER" id="PTHR47043:SF1">
    <property type="entry name" value="UDP-N-ACETYLGLUCOSAMINE TRANSFERASE SUBUNIT ALG13"/>
    <property type="match status" value="1"/>
</dbReference>
<evidence type="ECO:0000256" key="4">
    <source>
        <dbReference type="ARBA" id="ARBA00024804"/>
    </source>
</evidence>
<dbReference type="Gene3D" id="3.40.50.2000">
    <property type="entry name" value="Glycogen Phosphorylase B"/>
    <property type="match status" value="1"/>
</dbReference>
<evidence type="ECO:0000256" key="5">
    <source>
        <dbReference type="ARBA" id="ARBA00032061"/>
    </source>
</evidence>
<dbReference type="GO" id="GO:0004577">
    <property type="term" value="F:N-acetylglucosaminyldiphosphodolichol N-acetylglucosaminyltransferase activity"/>
    <property type="evidence" value="ECO:0007669"/>
    <property type="project" value="UniProtKB-EC"/>
</dbReference>
<gene>
    <name evidence="7" type="primary">ALG13</name>
    <name evidence="9" type="ORF">B0A52_00904</name>
</gene>
<reference evidence="9 10" key="1">
    <citation type="submission" date="2017-03" db="EMBL/GenBank/DDBJ databases">
        <title>Genomes of endolithic fungi from Antarctica.</title>
        <authorList>
            <person name="Coleine C."/>
            <person name="Masonjones S."/>
            <person name="Stajich J.E."/>
        </authorList>
    </citation>
    <scope>NUCLEOTIDE SEQUENCE [LARGE SCALE GENOMIC DNA]</scope>
    <source>
        <strain evidence="9 10">CCFEE 6314</strain>
    </source>
</reference>
<protein>
    <recommendedName>
        <fullName evidence="3 7">UDP-N-acetylglucosamine transferase subunit ALG13</fullName>
        <ecNumber evidence="2 7">2.4.1.141</ecNumber>
    </recommendedName>
    <alternativeName>
        <fullName evidence="5 7">Asparagine-linked glycosylation protein 13</fullName>
    </alternativeName>
</protein>
<organism evidence="9 10">
    <name type="scientific">Exophiala mesophila</name>
    <name type="common">Black yeast-like fungus</name>
    <dbReference type="NCBI Taxonomy" id="212818"/>
    <lineage>
        <taxon>Eukaryota</taxon>
        <taxon>Fungi</taxon>
        <taxon>Dikarya</taxon>
        <taxon>Ascomycota</taxon>
        <taxon>Pezizomycotina</taxon>
        <taxon>Eurotiomycetes</taxon>
        <taxon>Chaetothyriomycetidae</taxon>
        <taxon>Chaetothyriales</taxon>
        <taxon>Herpotrichiellaceae</taxon>
        <taxon>Exophiala</taxon>
    </lineage>
</organism>
<evidence type="ECO:0000259" key="8">
    <source>
        <dbReference type="Pfam" id="PF04101"/>
    </source>
</evidence>
<dbReference type="AlphaFoldDB" id="A0A438NIK0"/>
<dbReference type="GO" id="GO:0043541">
    <property type="term" value="C:UDP-N-acetylglucosamine transferase complex"/>
    <property type="evidence" value="ECO:0007669"/>
    <property type="project" value="TreeGrafter"/>
</dbReference>
<comment type="function">
    <text evidence="4 7">Involved in protein N-glycosylation. Essential for the second step of the dolichol-linked oligosaccharide pathway.</text>
</comment>
<evidence type="ECO:0000256" key="6">
    <source>
        <dbReference type="ARBA" id="ARBA00048184"/>
    </source>
</evidence>
<keyword evidence="7" id="KW-0808">Transferase</keyword>
<evidence type="ECO:0000256" key="1">
    <source>
        <dbReference type="ARBA" id="ARBA00011198"/>
    </source>
</evidence>
<comment type="catalytic activity">
    <reaction evidence="6">
        <text>an N-acetyl-alpha-D-glucosaminyl-diphospho-di-trans,poly-cis-dolichol + UDP-N-acetyl-alpha-D-glucosamine = an N,N'-diacetylchitobiosyl-diphospho-di-trans,poly-cis-dolichol + UDP + H(+)</text>
        <dbReference type="Rhea" id="RHEA:23380"/>
        <dbReference type="Rhea" id="RHEA-COMP:19507"/>
        <dbReference type="Rhea" id="RHEA-COMP:19510"/>
        <dbReference type="ChEBI" id="CHEBI:15378"/>
        <dbReference type="ChEBI" id="CHEBI:57269"/>
        <dbReference type="ChEBI" id="CHEBI:57705"/>
        <dbReference type="ChEBI" id="CHEBI:58223"/>
        <dbReference type="ChEBI" id="CHEBI:58427"/>
        <dbReference type="EC" id="2.4.1.141"/>
    </reaction>
</comment>
<dbReference type="SUPFAM" id="SSF53756">
    <property type="entry name" value="UDP-Glycosyltransferase/glycogen phosphorylase"/>
    <property type="match status" value="1"/>
</dbReference>
<keyword evidence="7" id="KW-0256">Endoplasmic reticulum</keyword>
<evidence type="ECO:0000256" key="3">
    <source>
        <dbReference type="ARBA" id="ARBA00017468"/>
    </source>
</evidence>
<dbReference type="OrthoDB" id="20273at2759"/>
<comment type="similarity">
    <text evidence="7">Belongs to the glycosyltransferase 28 family.</text>
</comment>
<evidence type="ECO:0000256" key="7">
    <source>
        <dbReference type="RuleBase" id="RU362128"/>
    </source>
</evidence>
<evidence type="ECO:0000256" key="2">
    <source>
        <dbReference type="ARBA" id="ARBA00012614"/>
    </source>
</evidence>
<dbReference type="InterPro" id="IPR007235">
    <property type="entry name" value="Glyco_trans_28_C"/>
</dbReference>
<comment type="subunit">
    <text evidence="1 7">Heterodimer with ALG14 to form a functional enzyme.</text>
</comment>
<accession>A0A438NIK0</accession>
<dbReference type="Pfam" id="PF04101">
    <property type="entry name" value="Glyco_tran_28_C"/>
    <property type="match status" value="1"/>
</dbReference>
<proteinExistence type="inferred from homology"/>
<evidence type="ECO:0000313" key="10">
    <source>
        <dbReference type="Proteomes" id="UP000288859"/>
    </source>
</evidence>
<feature type="domain" description="Glycosyl transferase family 28 C-terminal" evidence="8">
    <location>
        <begin position="37"/>
        <end position="202"/>
    </location>
</feature>
<dbReference type="PANTHER" id="PTHR47043">
    <property type="entry name" value="UDP-N-ACETYLGLUCOSAMINE TRANSFERASE SUBUNIT ALG13"/>
    <property type="match status" value="1"/>
</dbReference>
<dbReference type="InterPro" id="IPR052474">
    <property type="entry name" value="UDP-GlcNAc_transferase"/>
</dbReference>
<comment type="caution">
    <text evidence="9">The sequence shown here is derived from an EMBL/GenBank/DDBJ whole genome shotgun (WGS) entry which is preliminary data.</text>
</comment>
<dbReference type="EC" id="2.4.1.141" evidence="2 7"/>
<keyword evidence="7" id="KW-0328">Glycosyltransferase</keyword>
<dbReference type="EMBL" id="NAJM01000002">
    <property type="protein sequence ID" value="RVX75551.1"/>
    <property type="molecule type" value="Genomic_DNA"/>
</dbReference>
<comment type="subcellular location">
    <subcellularLocation>
        <location evidence="7">Endoplasmic reticulum</location>
    </subcellularLocation>
</comment>
<dbReference type="Proteomes" id="UP000288859">
    <property type="component" value="Unassembled WGS sequence"/>
</dbReference>
<sequence length="227" mass="24594">MPCDAYLNIHTIVLGSETPFQMNMTSTMSTAASGKRCFVTIGATASFNSLIRAVLAPDFIAALKKAEYTELRVQYGNEEGGTIFRSGVDDLNNTSGSQDFNVTGFGFNSTGLGSEMLAAKGQTTADEGLVISHAGSGSILDALRIGVPLVVVPNTDLLHNHQLELAEVLEQQEYVIHGRLDDLESSIPQVEALRKKSRQWPPLRSDAQKYKNGLADVIAEEMGWQMD</sequence>
<dbReference type="VEuPathDB" id="FungiDB:PV10_00379"/>
<name>A0A438NIK0_EXOME</name>